<evidence type="ECO:0000259" key="2">
    <source>
        <dbReference type="Pfam" id="PF16220"/>
    </source>
</evidence>
<dbReference type="PANTHER" id="PTHR30273:SF2">
    <property type="entry name" value="PROTEIN FECR"/>
    <property type="match status" value="1"/>
</dbReference>
<dbReference type="EMBL" id="JAUQSZ010000011">
    <property type="protein sequence ID" value="MDO7843803.1"/>
    <property type="molecule type" value="Genomic_DNA"/>
</dbReference>
<dbReference type="Pfam" id="PF04773">
    <property type="entry name" value="FecR"/>
    <property type="match status" value="1"/>
</dbReference>
<feature type="domain" description="FecR protein" evidence="1">
    <location>
        <begin position="104"/>
        <end position="192"/>
    </location>
</feature>
<reference evidence="3" key="1">
    <citation type="submission" date="2023-07" db="EMBL/GenBank/DDBJ databases">
        <authorList>
            <person name="Kim M.K."/>
        </authorList>
    </citation>
    <scope>NUCLEOTIDE SEQUENCE</scope>
    <source>
        <strain evidence="3">CA1-15</strain>
    </source>
</reference>
<dbReference type="PANTHER" id="PTHR30273">
    <property type="entry name" value="PERIPLASMIC SIGNAL SENSOR AND SIGMA FACTOR ACTIVATOR FECR-RELATED"/>
    <property type="match status" value="1"/>
</dbReference>
<dbReference type="RefSeq" id="WP_304562262.1">
    <property type="nucleotide sequence ID" value="NZ_JAUQSZ010000011.1"/>
</dbReference>
<dbReference type="PIRSF" id="PIRSF018266">
    <property type="entry name" value="FecR"/>
    <property type="match status" value="1"/>
</dbReference>
<gene>
    <name evidence="3" type="ORF">Q5H94_15835</name>
</gene>
<protein>
    <submittedName>
        <fullName evidence="3">FecR domain-containing protein</fullName>
    </submittedName>
</protein>
<organism evidence="3 4">
    <name type="scientific">Sphingomonas immobilis</name>
    <dbReference type="NCBI Taxonomy" id="3063997"/>
    <lineage>
        <taxon>Bacteria</taxon>
        <taxon>Pseudomonadati</taxon>
        <taxon>Pseudomonadota</taxon>
        <taxon>Alphaproteobacteria</taxon>
        <taxon>Sphingomonadales</taxon>
        <taxon>Sphingomonadaceae</taxon>
        <taxon>Sphingomonas</taxon>
    </lineage>
</organism>
<name>A0ABT9A1U2_9SPHN</name>
<dbReference type="Pfam" id="PF16220">
    <property type="entry name" value="DUF4880"/>
    <property type="match status" value="1"/>
</dbReference>
<dbReference type="InterPro" id="IPR012373">
    <property type="entry name" value="Ferrdict_sens_TM"/>
</dbReference>
<feature type="domain" description="FecR N-terminal" evidence="2">
    <location>
        <begin position="10"/>
        <end position="47"/>
    </location>
</feature>
<accession>A0ABT9A1U2</accession>
<dbReference type="InterPro" id="IPR032623">
    <property type="entry name" value="FecR_N"/>
</dbReference>
<sequence length="310" mass="33026">MPKINAAILREAIAWHVRLPELDGDGWDRFTLWLEADPAHADIYDRVSLYDAERAALRLPKASNDNVRWWKGGAIAGGTAAIAASLLLVMPHFSTPQSSRYDIEAGAARRSVALGDGTRIDLAPGARVTLDKHNARFASLASGMAVFTVKHDATRPFEVLVGDHVARDLGTVFEVVKTPDEIRVSVASGEVEFDPATSATHIAPGERLSFDQASGKTIVVPVAADSVGEWRGGRLRFADEPLGRVVDALSLATGTQVTLGHGLSGRRFTGMVHLSGDAGRDVAHFAALTGLTSKRDGDHWVIAPVASTGD</sequence>
<dbReference type="InterPro" id="IPR006860">
    <property type="entry name" value="FecR"/>
</dbReference>
<dbReference type="Gene3D" id="2.60.120.1440">
    <property type="match status" value="1"/>
</dbReference>
<comment type="caution">
    <text evidence="3">The sequence shown here is derived from an EMBL/GenBank/DDBJ whole genome shotgun (WGS) entry which is preliminary data.</text>
</comment>
<evidence type="ECO:0000313" key="4">
    <source>
        <dbReference type="Proteomes" id="UP001176468"/>
    </source>
</evidence>
<evidence type="ECO:0000313" key="3">
    <source>
        <dbReference type="EMBL" id="MDO7843803.1"/>
    </source>
</evidence>
<evidence type="ECO:0000259" key="1">
    <source>
        <dbReference type="Pfam" id="PF04773"/>
    </source>
</evidence>
<proteinExistence type="predicted"/>
<keyword evidence="4" id="KW-1185">Reference proteome</keyword>
<dbReference type="Proteomes" id="UP001176468">
    <property type="component" value="Unassembled WGS sequence"/>
</dbReference>